<dbReference type="InterPro" id="IPR021514">
    <property type="entry name" value="DUF3176"/>
</dbReference>
<reference evidence="2 3" key="1">
    <citation type="submission" date="2018-05" db="EMBL/GenBank/DDBJ databases">
        <title>Draft genome sequence of Scytalidium lignicola DSM 105466, a ubiquitous saprotrophic fungus.</title>
        <authorList>
            <person name="Buettner E."/>
            <person name="Gebauer A.M."/>
            <person name="Hofrichter M."/>
            <person name="Liers C."/>
            <person name="Kellner H."/>
        </authorList>
    </citation>
    <scope>NUCLEOTIDE SEQUENCE [LARGE SCALE GENOMIC DNA]</scope>
    <source>
        <strain evidence="2 3">DSM 105466</strain>
    </source>
</reference>
<keyword evidence="1" id="KW-1133">Transmembrane helix</keyword>
<comment type="caution">
    <text evidence="2">The sequence shown here is derived from an EMBL/GenBank/DDBJ whole genome shotgun (WGS) entry which is preliminary data.</text>
</comment>
<feature type="non-terminal residue" evidence="2">
    <location>
        <position position="658"/>
    </location>
</feature>
<dbReference type="PANTHER" id="PTHR35394:SF5">
    <property type="entry name" value="DUF3176 DOMAIN-CONTAINING PROTEIN"/>
    <property type="match status" value="1"/>
</dbReference>
<keyword evidence="1" id="KW-0812">Transmembrane</keyword>
<name>A0A3E2HNK5_SCYLI</name>
<proteinExistence type="predicted"/>
<dbReference type="Proteomes" id="UP000258309">
    <property type="component" value="Unassembled WGS sequence"/>
</dbReference>
<dbReference type="OrthoDB" id="5376804at2759"/>
<dbReference type="STRING" id="5539.A0A3E2HNK5"/>
<keyword evidence="1" id="KW-0472">Membrane</keyword>
<dbReference type="Pfam" id="PF11374">
    <property type="entry name" value="DUF3176"/>
    <property type="match status" value="1"/>
</dbReference>
<evidence type="ECO:0000256" key="1">
    <source>
        <dbReference type="SAM" id="Phobius"/>
    </source>
</evidence>
<evidence type="ECO:0000313" key="2">
    <source>
        <dbReference type="EMBL" id="RFU34989.1"/>
    </source>
</evidence>
<feature type="transmembrane region" description="Helical" evidence="1">
    <location>
        <begin position="194"/>
        <end position="212"/>
    </location>
</feature>
<sequence length="658" mass="72417">MTASSLIPLELSLTAMDEDAIRSPPIHLATLSHTETPLLSGRSSETKLNSKKARPYALSSDAMLRVSTGERNGPSWISKFNTAIDWFLWETIGILVAISTMASMVAVLISFDGKATPDWPAGITLNSMLSWLSTLTRSAMLIPISKGIAQLKWVWFSSRRRLSDLERFDDASRGPWGSLVLLWRLKNEIRNAHFVMMGAIATVLMLGLDPFVQQIVAYKSRQVPLTNATSVVAISDYYLESGTASFQIGQVGLEMKAALYGGIFQSATPYPSFKCSSGSCTWPLYSSLAICSLCTDLTPQLTLRCDPRSTWCNVTLPYDNVPMLEGGRAQLMHVDTTIPSLSYNFTHPLAKILGIAGGFMDYKLRNDSKLLATECVLVPCVNTYRSAVNAGVYSEEIVSSWTNYTEDPQVIERANITLQPPETFPDGSKQYNLELLTFWSMHSYLIDFLSGNMTGYTGKLIHDSDAAQAFWEAESFAGPLQNLALGMTKVIRDTRFSNGPEKSSGIVWINEIYVTVRWLWLSLPVLLLFLAVVEFVGALVKTREVAGLGMWRTSLLALLLHGLSKDTLDTARDATSSTMEGETGHGNSQTGLFDVADSLFFRGYLNPLTFADIGYFSGNNTLIKAVRYLKIAIIIGQFSALCKKVVCVIADVGKSELI</sequence>
<dbReference type="AlphaFoldDB" id="A0A3E2HNK5"/>
<accession>A0A3E2HNK5</accession>
<dbReference type="EMBL" id="NCSJ02000014">
    <property type="protein sequence ID" value="RFU34989.1"/>
    <property type="molecule type" value="Genomic_DNA"/>
</dbReference>
<protein>
    <submittedName>
        <fullName evidence="2">Uncharacterized protein</fullName>
    </submittedName>
</protein>
<feature type="transmembrane region" description="Helical" evidence="1">
    <location>
        <begin position="518"/>
        <end position="540"/>
    </location>
</feature>
<feature type="transmembrane region" description="Helical" evidence="1">
    <location>
        <begin position="86"/>
        <end position="111"/>
    </location>
</feature>
<organism evidence="2 3">
    <name type="scientific">Scytalidium lignicola</name>
    <name type="common">Hyphomycete</name>
    <dbReference type="NCBI Taxonomy" id="5539"/>
    <lineage>
        <taxon>Eukaryota</taxon>
        <taxon>Fungi</taxon>
        <taxon>Dikarya</taxon>
        <taxon>Ascomycota</taxon>
        <taxon>Pezizomycotina</taxon>
        <taxon>Leotiomycetes</taxon>
        <taxon>Leotiomycetes incertae sedis</taxon>
        <taxon>Scytalidium</taxon>
    </lineage>
</organism>
<gene>
    <name evidence="2" type="ORF">B7463_g1356</name>
</gene>
<dbReference type="PANTHER" id="PTHR35394">
    <property type="entry name" value="DUF3176 DOMAIN-CONTAINING PROTEIN"/>
    <property type="match status" value="1"/>
</dbReference>
<feature type="non-terminal residue" evidence="2">
    <location>
        <position position="1"/>
    </location>
</feature>
<dbReference type="OMA" id="GCIAFPL"/>
<keyword evidence="3" id="KW-1185">Reference proteome</keyword>
<evidence type="ECO:0000313" key="3">
    <source>
        <dbReference type="Proteomes" id="UP000258309"/>
    </source>
</evidence>